<accession>A0A5V7R0K8</accession>
<reference evidence="1" key="1">
    <citation type="submission" date="2018-06" db="EMBL/GenBank/DDBJ databases">
        <authorList>
            <person name="Ashton P.M."/>
            <person name="Dallman T."/>
            <person name="Nair S."/>
            <person name="De Pinna E."/>
            <person name="Peters T."/>
            <person name="Grant K."/>
        </authorList>
    </citation>
    <scope>NUCLEOTIDE SEQUENCE</scope>
    <source>
        <strain evidence="1">432173</strain>
    </source>
</reference>
<name>A0A5V7R0K8_SALET</name>
<sequence length="65" mass="8059">MKKMQQGFVRRANVCGILRQGDFSVMKKNRNRQANWQMNQQRLKQWNRTQLNIIRTRSRWRMSHL</sequence>
<gene>
    <name evidence="1" type="ORF">DNU80_11625</name>
</gene>
<dbReference type="AlphaFoldDB" id="A0A5V7R0K8"/>
<evidence type="ECO:0000313" key="1">
    <source>
        <dbReference type="EMBL" id="EBV0940732.1"/>
    </source>
</evidence>
<organism evidence="1">
    <name type="scientific">Salmonella enterica subsp. enterica serovar Kottbus</name>
    <dbReference type="NCBI Taxonomy" id="224727"/>
    <lineage>
        <taxon>Bacteria</taxon>
        <taxon>Pseudomonadati</taxon>
        <taxon>Pseudomonadota</taxon>
        <taxon>Gammaproteobacteria</taxon>
        <taxon>Enterobacterales</taxon>
        <taxon>Enterobacteriaceae</taxon>
        <taxon>Salmonella</taxon>
    </lineage>
</organism>
<protein>
    <submittedName>
        <fullName evidence="1">Uncharacterized protein</fullName>
    </submittedName>
</protein>
<dbReference type="EMBL" id="AAHEDN010000008">
    <property type="protein sequence ID" value="EBV0940732.1"/>
    <property type="molecule type" value="Genomic_DNA"/>
</dbReference>
<comment type="caution">
    <text evidence="1">The sequence shown here is derived from an EMBL/GenBank/DDBJ whole genome shotgun (WGS) entry which is preliminary data.</text>
</comment>
<proteinExistence type="predicted"/>